<dbReference type="OrthoDB" id="2962993at2759"/>
<dbReference type="InParanoid" id="A0A316W261"/>
<feature type="transmembrane region" description="Helical" evidence="7">
    <location>
        <begin position="402"/>
        <end position="419"/>
    </location>
</feature>
<dbReference type="EMBL" id="KZ819365">
    <property type="protein sequence ID" value="PWN43977.1"/>
    <property type="molecule type" value="Genomic_DNA"/>
</dbReference>
<dbReference type="SUPFAM" id="SSF103473">
    <property type="entry name" value="MFS general substrate transporter"/>
    <property type="match status" value="1"/>
</dbReference>
<comment type="subcellular location">
    <subcellularLocation>
        <location evidence="1">Membrane</location>
        <topology evidence="1">Multi-pass membrane protein</topology>
    </subcellularLocation>
</comment>
<dbReference type="GeneID" id="37039311"/>
<feature type="transmembrane region" description="Helical" evidence="7">
    <location>
        <begin position="349"/>
        <end position="371"/>
    </location>
</feature>
<evidence type="ECO:0000256" key="7">
    <source>
        <dbReference type="SAM" id="Phobius"/>
    </source>
</evidence>
<dbReference type="PANTHER" id="PTHR43791">
    <property type="entry name" value="PERMEASE-RELATED"/>
    <property type="match status" value="1"/>
</dbReference>
<feature type="transmembrane region" description="Helical" evidence="7">
    <location>
        <begin position="210"/>
        <end position="231"/>
    </location>
</feature>
<keyword evidence="3 7" id="KW-0812">Transmembrane</keyword>
<feature type="compositionally biased region" description="Basic and acidic residues" evidence="6">
    <location>
        <begin position="10"/>
        <end position="30"/>
    </location>
</feature>
<evidence type="ECO:0000259" key="8">
    <source>
        <dbReference type="PROSITE" id="PS50850"/>
    </source>
</evidence>
<dbReference type="FunFam" id="1.20.1250.20:FF:000034">
    <property type="entry name" value="MFS general substrate transporter"/>
    <property type="match status" value="1"/>
</dbReference>
<feature type="transmembrane region" description="Helical" evidence="7">
    <location>
        <begin position="122"/>
        <end position="143"/>
    </location>
</feature>
<dbReference type="PANTHER" id="PTHR43791:SF19">
    <property type="entry name" value="TRANSPORTER, PUTATIVE (AFU_ORTHOLOGUE AFUA_1G01812)-RELATED"/>
    <property type="match status" value="1"/>
</dbReference>
<sequence>MSVPHLSHRHVPDESRLEGSASDVRKDGLHHQTSSAVDEQEQGSGLSPKSDELTARGDTTSASELAAQLGVDERKLMRKVDLHLIPFLSLLYLFSFLDRSAIGNAKLYGLEDELHMRDTDFSIAAAIFFIPYALFEVPSNILLKAFRPSIWFPIITMLVGCAMLSQGVVSSYGGLLAARFCLGVVEAGLFPGVNLLLSGWYKRSEFGLRAALFFSAATISGAFGGLLSAAIHNMHGIGGYAGWRWIFIIIGLATFVVGVLSFWLVHDFPETARFITEDERRVIIKRLQCDQQLSASGERFTWASVGKGFVDIKTWVGALAYMGCDGPLYAFSTFTPTVIRELGYQATRANLLSVPIYVIGCLVTILVGFVADRRGNRAMLNVLILGIGIAAYIVLAASRLTGLSYAFIYLAAIGIYPAIPNTISLTISSVEGSFKRSVVSAVVTVGAHESTLRLLACPLCTPRSISWGNLNGAATTNVYRPRDQPWYPLGHGLIVMYIVIGMLSNLTYVYLVKRENAARERGANDENILDDPSPQGVERAQQIRTEEIAKATGWRKIKMMFHEAPGGTYATREEAARLKGDAWSGFRYSY</sequence>
<protein>
    <submittedName>
        <fullName evidence="9">MFS general substrate transporter</fullName>
    </submittedName>
</protein>
<dbReference type="InterPro" id="IPR011701">
    <property type="entry name" value="MFS"/>
</dbReference>
<dbReference type="GO" id="GO:0016020">
    <property type="term" value="C:membrane"/>
    <property type="evidence" value="ECO:0007669"/>
    <property type="project" value="UniProtKB-SubCell"/>
</dbReference>
<dbReference type="GO" id="GO:0022857">
    <property type="term" value="F:transmembrane transporter activity"/>
    <property type="evidence" value="ECO:0007669"/>
    <property type="project" value="InterPro"/>
</dbReference>
<dbReference type="Gene3D" id="1.20.1250.20">
    <property type="entry name" value="MFS general substrate transporter like domains"/>
    <property type="match status" value="2"/>
</dbReference>
<keyword evidence="4 7" id="KW-1133">Transmembrane helix</keyword>
<evidence type="ECO:0000256" key="2">
    <source>
        <dbReference type="ARBA" id="ARBA00022448"/>
    </source>
</evidence>
<keyword evidence="5 7" id="KW-0472">Membrane</keyword>
<dbReference type="PROSITE" id="PS50850">
    <property type="entry name" value="MFS"/>
    <property type="match status" value="1"/>
</dbReference>
<feature type="transmembrane region" description="Helical" evidence="7">
    <location>
        <begin position="377"/>
        <end position="395"/>
    </location>
</feature>
<evidence type="ECO:0000256" key="6">
    <source>
        <dbReference type="SAM" id="MobiDB-lite"/>
    </source>
</evidence>
<evidence type="ECO:0000313" key="10">
    <source>
        <dbReference type="Proteomes" id="UP000245783"/>
    </source>
</evidence>
<feature type="region of interest" description="Disordered" evidence="6">
    <location>
        <begin position="521"/>
        <end position="540"/>
    </location>
</feature>
<keyword evidence="2" id="KW-0813">Transport</keyword>
<evidence type="ECO:0000256" key="4">
    <source>
        <dbReference type="ARBA" id="ARBA00022989"/>
    </source>
</evidence>
<keyword evidence="10" id="KW-1185">Reference proteome</keyword>
<feature type="transmembrane region" description="Helical" evidence="7">
    <location>
        <begin position="150"/>
        <end position="169"/>
    </location>
</feature>
<dbReference type="Proteomes" id="UP000245783">
    <property type="component" value="Unassembled WGS sequence"/>
</dbReference>
<feature type="transmembrane region" description="Helical" evidence="7">
    <location>
        <begin position="84"/>
        <end position="102"/>
    </location>
</feature>
<feature type="transmembrane region" description="Helical" evidence="7">
    <location>
        <begin position="175"/>
        <end position="198"/>
    </location>
</feature>
<dbReference type="AlphaFoldDB" id="A0A316W261"/>
<evidence type="ECO:0000313" key="9">
    <source>
        <dbReference type="EMBL" id="PWN43977.1"/>
    </source>
</evidence>
<name>A0A316W261_9BASI</name>
<organism evidence="9 10">
    <name type="scientific">Ceraceosorus guamensis</name>
    <dbReference type="NCBI Taxonomy" id="1522189"/>
    <lineage>
        <taxon>Eukaryota</taxon>
        <taxon>Fungi</taxon>
        <taxon>Dikarya</taxon>
        <taxon>Basidiomycota</taxon>
        <taxon>Ustilaginomycotina</taxon>
        <taxon>Exobasidiomycetes</taxon>
        <taxon>Ceraceosorales</taxon>
        <taxon>Ceraceosoraceae</taxon>
        <taxon>Ceraceosorus</taxon>
    </lineage>
</organism>
<dbReference type="InterPro" id="IPR020846">
    <property type="entry name" value="MFS_dom"/>
</dbReference>
<dbReference type="InterPro" id="IPR036259">
    <property type="entry name" value="MFS_trans_sf"/>
</dbReference>
<feature type="transmembrane region" description="Helical" evidence="7">
    <location>
        <begin position="489"/>
        <end position="511"/>
    </location>
</feature>
<dbReference type="STRING" id="1522189.A0A316W261"/>
<feature type="domain" description="Major facilitator superfamily (MFS) profile" evidence="8">
    <location>
        <begin position="84"/>
        <end position="516"/>
    </location>
</feature>
<evidence type="ECO:0000256" key="1">
    <source>
        <dbReference type="ARBA" id="ARBA00004141"/>
    </source>
</evidence>
<dbReference type="Pfam" id="PF07690">
    <property type="entry name" value="MFS_1"/>
    <property type="match status" value="1"/>
</dbReference>
<reference evidence="9 10" key="1">
    <citation type="journal article" date="2018" name="Mol. Biol. Evol.">
        <title>Broad Genomic Sampling Reveals a Smut Pathogenic Ancestry of the Fungal Clade Ustilaginomycotina.</title>
        <authorList>
            <person name="Kijpornyongpan T."/>
            <person name="Mondo S.J."/>
            <person name="Barry K."/>
            <person name="Sandor L."/>
            <person name="Lee J."/>
            <person name="Lipzen A."/>
            <person name="Pangilinan J."/>
            <person name="LaButti K."/>
            <person name="Hainaut M."/>
            <person name="Henrissat B."/>
            <person name="Grigoriev I.V."/>
            <person name="Spatafora J.W."/>
            <person name="Aime M.C."/>
        </authorList>
    </citation>
    <scope>NUCLEOTIDE SEQUENCE [LARGE SCALE GENOMIC DNA]</scope>
    <source>
        <strain evidence="9 10">MCA 4658</strain>
    </source>
</reference>
<feature type="region of interest" description="Disordered" evidence="6">
    <location>
        <begin position="1"/>
        <end position="59"/>
    </location>
</feature>
<evidence type="ECO:0000256" key="5">
    <source>
        <dbReference type="ARBA" id="ARBA00023136"/>
    </source>
</evidence>
<proteinExistence type="predicted"/>
<evidence type="ECO:0000256" key="3">
    <source>
        <dbReference type="ARBA" id="ARBA00022692"/>
    </source>
</evidence>
<dbReference type="RefSeq" id="XP_025371137.1">
    <property type="nucleotide sequence ID" value="XM_025517441.1"/>
</dbReference>
<accession>A0A316W261</accession>
<feature type="compositionally biased region" description="Polar residues" evidence="6">
    <location>
        <begin position="31"/>
        <end position="47"/>
    </location>
</feature>
<gene>
    <name evidence="9" type="ORF">IE81DRAFT_55148</name>
</gene>
<feature type="transmembrane region" description="Helical" evidence="7">
    <location>
        <begin position="243"/>
        <end position="265"/>
    </location>
</feature>